<gene>
    <name evidence="3" type="ORF">SNOG_01423</name>
</gene>
<dbReference type="RefSeq" id="XP_001792064.1">
    <property type="nucleotide sequence ID" value="XM_001792012.1"/>
</dbReference>
<dbReference type="Gene3D" id="3.40.309.10">
    <property type="entry name" value="Aldehyde Dehydrogenase, Chain A, domain 2"/>
    <property type="match status" value="1"/>
</dbReference>
<dbReference type="InterPro" id="IPR016163">
    <property type="entry name" value="Ald_DH_C"/>
</dbReference>
<feature type="domain" description="Aldehyde dehydrogenase" evidence="2">
    <location>
        <begin position="21"/>
        <end position="465"/>
    </location>
</feature>
<keyword evidence="1" id="KW-0560">Oxidoreductase</keyword>
<protein>
    <recommendedName>
        <fullName evidence="2">Aldehyde dehydrogenase domain-containing protein</fullName>
    </recommendedName>
</protein>
<dbReference type="InterPro" id="IPR050740">
    <property type="entry name" value="Aldehyde_DH_Superfamily"/>
</dbReference>
<evidence type="ECO:0000256" key="1">
    <source>
        <dbReference type="ARBA" id="ARBA00023002"/>
    </source>
</evidence>
<dbReference type="Proteomes" id="UP000001055">
    <property type="component" value="Unassembled WGS sequence"/>
</dbReference>
<dbReference type="STRING" id="321614.Q0V3J1"/>
<organism evidence="3 4">
    <name type="scientific">Phaeosphaeria nodorum (strain SN15 / ATCC MYA-4574 / FGSC 10173)</name>
    <name type="common">Glume blotch fungus</name>
    <name type="synonym">Parastagonospora nodorum</name>
    <dbReference type="NCBI Taxonomy" id="321614"/>
    <lineage>
        <taxon>Eukaryota</taxon>
        <taxon>Fungi</taxon>
        <taxon>Dikarya</taxon>
        <taxon>Ascomycota</taxon>
        <taxon>Pezizomycotina</taxon>
        <taxon>Dothideomycetes</taxon>
        <taxon>Pleosporomycetidae</taxon>
        <taxon>Pleosporales</taxon>
        <taxon>Pleosporineae</taxon>
        <taxon>Phaeosphaeriaceae</taxon>
        <taxon>Parastagonospora</taxon>
    </lineage>
</organism>
<proteinExistence type="predicted"/>
<dbReference type="AlphaFoldDB" id="Q0V3J1"/>
<dbReference type="GO" id="GO:0004777">
    <property type="term" value="F:succinate-semialdehyde dehydrogenase (NAD+) activity"/>
    <property type="evidence" value="ECO:0000318"/>
    <property type="project" value="GO_Central"/>
</dbReference>
<dbReference type="Gene3D" id="3.40.605.10">
    <property type="entry name" value="Aldehyde Dehydrogenase, Chain A, domain 1"/>
    <property type="match status" value="1"/>
</dbReference>
<accession>Q0V3J1</accession>
<name>Q0V3J1_PHANO</name>
<dbReference type="InterPro" id="IPR015590">
    <property type="entry name" value="Aldehyde_DH_dom"/>
</dbReference>
<dbReference type="PANTHER" id="PTHR43353:SF6">
    <property type="entry name" value="CYTOPLASMIC ALDEHYDE DEHYDROGENASE (EUROFUNG)"/>
    <property type="match status" value="1"/>
</dbReference>
<dbReference type="Pfam" id="PF00171">
    <property type="entry name" value="Aldedh"/>
    <property type="match status" value="1"/>
</dbReference>
<dbReference type="InParanoid" id="Q0V3J1"/>
<dbReference type="EMBL" id="CH445326">
    <property type="protein sequence ID" value="EAT91072.2"/>
    <property type="molecule type" value="Genomic_DNA"/>
</dbReference>
<evidence type="ECO:0000313" key="3">
    <source>
        <dbReference type="EMBL" id="EAT91072.2"/>
    </source>
</evidence>
<dbReference type="InterPro" id="IPR016162">
    <property type="entry name" value="Ald_DH_N"/>
</dbReference>
<dbReference type="InterPro" id="IPR016161">
    <property type="entry name" value="Ald_DH/histidinol_DH"/>
</dbReference>
<dbReference type="HOGENOM" id="CLU_005391_1_0_1"/>
<evidence type="ECO:0000259" key="2">
    <source>
        <dbReference type="Pfam" id="PF00171"/>
    </source>
</evidence>
<dbReference type="VEuPathDB" id="FungiDB:JI435_014230"/>
<sequence length="589" mass="62743">MSTPTSPVPLWINNQPILTTSTFPVIQASTGQTVQHACSASATDATNAASSSWTAFQSWRDSTHVERRDLILRVADYFASNLDDFVACQILETSCTKEWAKNNVNGSISYLREIAAQVSSVTGTIPPIEKPRTLGFVFKEPIGPVLCIAPWNAALILATRGIASAIAVGCTVVFKASEICPKTHAGIVKAFVDSGCPAGVLNQLQTKREDAAEVTEALIAHQAMRKVEFIGSAAVGRVIGQVAAKYLKPVVMELGGKCPAIVLDDADVAEAARQCALGAVMHHGQICFSTERIIVLEGIARRFQELLVEQMQGLEEVAGSAVSDSIARHAEDVVKECGDKTIVGGVDGTAKSPSLKPTIVLNPEPSERIFDEETFGPSASLYVVKDDAAAIELANRSSYGLNATVWTKDMSRFMKIARQLEYGQVHANTISIYTSPTGSQGGVKGSGFGRQNGKWGLNEFVVDKFVSCTPYLLSFPNTLPPGGRKPCLLGGGGAGNSFSVTISSSPFERKDRMWYESPAADEESSFLAARACAAAEGRGYEFACEGLAKTRGNMRFMSGLQPGRQPQATPTPDSTDMIMKVDAPCPGGC</sequence>
<dbReference type="eggNOG" id="KOG2451">
    <property type="taxonomic scope" value="Eukaryota"/>
</dbReference>
<dbReference type="KEGG" id="pno:SNOG_01423"/>
<dbReference type="FunFam" id="3.40.309.10:FF:000058">
    <property type="entry name" value="Succinate-semialdehyde dehydrogenase"/>
    <property type="match status" value="1"/>
</dbReference>
<dbReference type="SUPFAM" id="SSF53720">
    <property type="entry name" value="ALDH-like"/>
    <property type="match status" value="1"/>
</dbReference>
<dbReference type="GO" id="GO:0009450">
    <property type="term" value="P:gamma-aminobutyric acid catabolic process"/>
    <property type="evidence" value="ECO:0000318"/>
    <property type="project" value="GO_Central"/>
</dbReference>
<dbReference type="PANTHER" id="PTHR43353">
    <property type="entry name" value="SUCCINATE-SEMIALDEHYDE DEHYDROGENASE, MITOCHONDRIAL"/>
    <property type="match status" value="1"/>
</dbReference>
<reference evidence="4" key="1">
    <citation type="journal article" date="2007" name="Plant Cell">
        <title>Dothideomycete-plant interactions illuminated by genome sequencing and EST analysis of the wheat pathogen Stagonospora nodorum.</title>
        <authorList>
            <person name="Hane J.K."/>
            <person name="Lowe R.G."/>
            <person name="Solomon P.S."/>
            <person name="Tan K.C."/>
            <person name="Schoch C.L."/>
            <person name="Spatafora J.W."/>
            <person name="Crous P.W."/>
            <person name="Kodira C."/>
            <person name="Birren B.W."/>
            <person name="Galagan J.E."/>
            <person name="Torriani S.F."/>
            <person name="McDonald B.A."/>
            <person name="Oliver R.P."/>
        </authorList>
    </citation>
    <scope>NUCLEOTIDE SEQUENCE [LARGE SCALE GENOMIC DNA]</scope>
    <source>
        <strain evidence="4">SN15 / ATCC MYA-4574 / FGSC 10173</strain>
    </source>
</reference>
<dbReference type="GeneID" id="5968909"/>
<evidence type="ECO:0000313" key="4">
    <source>
        <dbReference type="Proteomes" id="UP000001055"/>
    </source>
</evidence>